<comment type="pathway">
    <text evidence="7 8">Carbohydrate biosynthesis; gluconeogenesis.</text>
</comment>
<keyword evidence="5 7" id="KW-0324">Glycolysis</keyword>
<keyword evidence="10" id="KW-1185">Reference proteome</keyword>
<feature type="binding site" evidence="7">
    <location>
        <begin position="12"/>
        <end position="14"/>
    </location>
    <ligand>
        <name>substrate</name>
    </ligand>
</feature>
<organism evidence="9 10">
    <name type="scientific">Nitrosospira multiformis</name>
    <dbReference type="NCBI Taxonomy" id="1231"/>
    <lineage>
        <taxon>Bacteria</taxon>
        <taxon>Pseudomonadati</taxon>
        <taxon>Pseudomonadota</taxon>
        <taxon>Betaproteobacteria</taxon>
        <taxon>Nitrosomonadales</taxon>
        <taxon>Nitrosomonadaceae</taxon>
        <taxon>Nitrosospira</taxon>
    </lineage>
</organism>
<dbReference type="EMBL" id="FNKY01000001">
    <property type="protein sequence ID" value="SDQ57905.1"/>
    <property type="molecule type" value="Genomic_DNA"/>
</dbReference>
<comment type="catalytic activity">
    <reaction evidence="7 8">
        <text>D-glyceraldehyde 3-phosphate = dihydroxyacetone phosphate</text>
        <dbReference type="Rhea" id="RHEA:18585"/>
        <dbReference type="ChEBI" id="CHEBI:57642"/>
        <dbReference type="ChEBI" id="CHEBI:59776"/>
        <dbReference type="EC" id="5.3.1.1"/>
    </reaction>
</comment>
<keyword evidence="3 7" id="KW-0312">Gluconeogenesis</keyword>
<dbReference type="InterPro" id="IPR000652">
    <property type="entry name" value="Triosephosphate_isomerase"/>
</dbReference>
<evidence type="ECO:0000256" key="3">
    <source>
        <dbReference type="ARBA" id="ARBA00022432"/>
    </source>
</evidence>
<sequence>MMAMRSKLVAGNWKMHGGMAQNQDLLGAIVAGTAALRNAGFAVCVPYPYLAQTQTLLRDTPIQWGAQNVSQYDKGAYTGEVSAAMLMDFGCRYAIAGHSERRALYGEDSRTVALKFKAAQAAGLIPILCVGETLDQREAGITEQVVAEQLDAIIESAGINALVQSVLAYEPVWAIGTGKTATPSQAQDVHAFIRDRIAAHSPEVAAGLKILYGGSVKANNAEELFAMPDIDGGLIGGASLVADEFIAICRAANN</sequence>
<evidence type="ECO:0000256" key="1">
    <source>
        <dbReference type="ARBA" id="ARBA00004939"/>
    </source>
</evidence>
<dbReference type="InterPro" id="IPR020861">
    <property type="entry name" value="Triosephosphate_isomerase_AS"/>
</dbReference>
<dbReference type="Pfam" id="PF00121">
    <property type="entry name" value="TIM"/>
    <property type="match status" value="1"/>
</dbReference>
<evidence type="ECO:0000256" key="4">
    <source>
        <dbReference type="ARBA" id="ARBA00022490"/>
    </source>
</evidence>
<reference evidence="9 10" key="1">
    <citation type="submission" date="2016-10" db="EMBL/GenBank/DDBJ databases">
        <authorList>
            <person name="Varghese N."/>
            <person name="Submissions S."/>
        </authorList>
    </citation>
    <scope>NUCLEOTIDE SEQUENCE [LARGE SCALE GENOMIC DNA]</scope>
    <source>
        <strain evidence="9 10">Nl1</strain>
    </source>
</reference>
<comment type="subcellular location">
    <subcellularLocation>
        <location evidence="7 8">Cytoplasm</location>
    </subcellularLocation>
</comment>
<evidence type="ECO:0000256" key="5">
    <source>
        <dbReference type="ARBA" id="ARBA00023152"/>
    </source>
</evidence>
<evidence type="ECO:0000313" key="9">
    <source>
        <dbReference type="EMBL" id="SDQ57905.1"/>
    </source>
</evidence>
<dbReference type="EC" id="5.3.1.1" evidence="7 8"/>
<dbReference type="NCBIfam" id="TIGR00419">
    <property type="entry name" value="tim"/>
    <property type="match status" value="1"/>
</dbReference>
<dbReference type="InterPro" id="IPR022896">
    <property type="entry name" value="TrioseP_Isoase_bac/euk"/>
</dbReference>
<comment type="similarity">
    <text evidence="2 7 8">Belongs to the triosephosphate isomerase family.</text>
</comment>
<dbReference type="SUPFAM" id="SSF51351">
    <property type="entry name" value="Triosephosphate isomerase (TIM)"/>
    <property type="match status" value="1"/>
</dbReference>
<keyword evidence="4 7" id="KW-0963">Cytoplasm</keyword>
<comment type="caution">
    <text evidence="9">The sequence shown here is derived from an EMBL/GenBank/DDBJ whole genome shotgun (WGS) entry which is preliminary data.</text>
</comment>
<dbReference type="HAMAP" id="MF_00147_B">
    <property type="entry name" value="TIM_B"/>
    <property type="match status" value="1"/>
</dbReference>
<evidence type="ECO:0000256" key="2">
    <source>
        <dbReference type="ARBA" id="ARBA00007422"/>
    </source>
</evidence>
<evidence type="ECO:0000313" key="10">
    <source>
        <dbReference type="Proteomes" id="UP000183471"/>
    </source>
</evidence>
<accession>A0ABY0TGI5</accession>
<name>A0ABY0TGI5_9PROT</name>
<comment type="pathway">
    <text evidence="1">Carbohydrate metabolism; erythritol degradation.</text>
</comment>
<keyword evidence="6 7" id="KW-0413">Isomerase</keyword>
<dbReference type="Gene3D" id="3.20.20.70">
    <property type="entry name" value="Aldolase class I"/>
    <property type="match status" value="1"/>
</dbReference>
<dbReference type="PROSITE" id="PS51440">
    <property type="entry name" value="TIM_2"/>
    <property type="match status" value="1"/>
</dbReference>
<comment type="pathway">
    <text evidence="7 8">Carbohydrate degradation; glycolysis; D-glyceraldehyde 3-phosphate from glycerone phosphate: step 1/1.</text>
</comment>
<dbReference type="InterPro" id="IPR013785">
    <property type="entry name" value="Aldolase_TIM"/>
</dbReference>
<feature type="binding site" evidence="7">
    <location>
        <position position="215"/>
    </location>
    <ligand>
        <name>substrate</name>
    </ligand>
</feature>
<feature type="binding site" evidence="7">
    <location>
        <position position="176"/>
    </location>
    <ligand>
        <name>substrate</name>
    </ligand>
</feature>
<dbReference type="CDD" id="cd00311">
    <property type="entry name" value="TIM"/>
    <property type="match status" value="1"/>
</dbReference>
<comment type="subunit">
    <text evidence="7 8">Homodimer.</text>
</comment>
<feature type="binding site" evidence="7">
    <location>
        <begin position="236"/>
        <end position="237"/>
    </location>
    <ligand>
        <name>substrate</name>
    </ligand>
</feature>
<dbReference type="Proteomes" id="UP000183471">
    <property type="component" value="Unassembled WGS sequence"/>
</dbReference>
<gene>
    <name evidence="7" type="primary">tpiA</name>
    <name evidence="9" type="ORF">SAMN05216402_1402</name>
</gene>
<evidence type="ECO:0000256" key="7">
    <source>
        <dbReference type="HAMAP-Rule" id="MF_00147"/>
    </source>
</evidence>
<feature type="active site" description="Electrophile" evidence="7">
    <location>
        <position position="98"/>
    </location>
</feature>
<protein>
    <recommendedName>
        <fullName evidence="7 8">Triosephosphate isomerase</fullName>
        <shortName evidence="7">TIM</shortName>
        <shortName evidence="7">TPI</shortName>
        <ecNumber evidence="7 8">5.3.1.1</ecNumber>
    </recommendedName>
    <alternativeName>
        <fullName evidence="7">Triose-phosphate isomerase</fullName>
    </alternativeName>
</protein>
<evidence type="ECO:0000256" key="6">
    <source>
        <dbReference type="ARBA" id="ARBA00023235"/>
    </source>
</evidence>
<proteinExistence type="inferred from homology"/>
<comment type="function">
    <text evidence="7">Involved in the gluconeogenesis. Catalyzes stereospecifically the conversion of dihydroxyacetone phosphate (DHAP) to D-glyceraldehyde-3-phosphate (G3P).</text>
</comment>
<dbReference type="PROSITE" id="PS00171">
    <property type="entry name" value="TIM_1"/>
    <property type="match status" value="1"/>
</dbReference>
<dbReference type="InterPro" id="IPR035990">
    <property type="entry name" value="TIM_sf"/>
</dbReference>
<dbReference type="PANTHER" id="PTHR21139">
    <property type="entry name" value="TRIOSEPHOSPHATE ISOMERASE"/>
    <property type="match status" value="1"/>
</dbReference>
<dbReference type="GO" id="GO:0016853">
    <property type="term" value="F:isomerase activity"/>
    <property type="evidence" value="ECO:0007669"/>
    <property type="project" value="UniProtKB-KW"/>
</dbReference>
<feature type="active site" description="Proton acceptor" evidence="7">
    <location>
        <position position="170"/>
    </location>
</feature>
<evidence type="ECO:0000256" key="8">
    <source>
        <dbReference type="RuleBase" id="RU363013"/>
    </source>
</evidence>
<dbReference type="PANTHER" id="PTHR21139:SF42">
    <property type="entry name" value="TRIOSEPHOSPHATE ISOMERASE"/>
    <property type="match status" value="1"/>
</dbReference>